<dbReference type="RefSeq" id="WP_194702255.1">
    <property type="nucleotide sequence ID" value="NZ_JADKNH010000007.1"/>
</dbReference>
<evidence type="ECO:0000256" key="1">
    <source>
        <dbReference type="ARBA" id="ARBA00008798"/>
    </source>
</evidence>
<evidence type="ECO:0000259" key="10">
    <source>
        <dbReference type="Pfam" id="PF04963"/>
    </source>
</evidence>
<evidence type="ECO:0000259" key="9">
    <source>
        <dbReference type="Pfam" id="PF04552"/>
    </source>
</evidence>
<keyword evidence="8" id="KW-0804">Transcription</keyword>
<comment type="similarity">
    <text evidence="1">Belongs to the sigma-54 factor family.</text>
</comment>
<keyword evidence="4" id="KW-0548">Nucleotidyltransferase</keyword>
<dbReference type="NCBIfam" id="TIGR02395">
    <property type="entry name" value="rpoN_sigma"/>
    <property type="match status" value="1"/>
</dbReference>
<dbReference type="Gene3D" id="1.10.10.1330">
    <property type="entry name" value="RNA polymerase sigma-54 factor, core-binding domain"/>
    <property type="match status" value="1"/>
</dbReference>
<evidence type="ECO:0000256" key="2">
    <source>
        <dbReference type="ARBA" id="ARBA00022478"/>
    </source>
</evidence>
<evidence type="ECO:0000256" key="5">
    <source>
        <dbReference type="ARBA" id="ARBA00023015"/>
    </source>
</evidence>
<keyword evidence="2" id="KW-0240">DNA-directed RNA polymerase</keyword>
<dbReference type="InterPro" id="IPR007634">
    <property type="entry name" value="RNA_pol_sigma_54_DNA-bd"/>
</dbReference>
<keyword evidence="5" id="KW-0805">Transcription regulation</keyword>
<dbReference type="Pfam" id="PF04552">
    <property type="entry name" value="Sigma54_DBD"/>
    <property type="match status" value="1"/>
</dbReference>
<dbReference type="Pfam" id="PF00309">
    <property type="entry name" value="Sigma54_AID"/>
    <property type="match status" value="1"/>
</dbReference>
<dbReference type="PROSITE" id="PS00717">
    <property type="entry name" value="SIGMA54_1"/>
    <property type="match status" value="1"/>
</dbReference>
<protein>
    <submittedName>
        <fullName evidence="11">RNA polymerase factor sigma-54</fullName>
    </submittedName>
</protein>
<dbReference type="InterPro" id="IPR007046">
    <property type="entry name" value="RNA_pol_sigma_54_core-bd"/>
</dbReference>
<sequence>MKMNFNLNLVQTQKLIMTPELKQAIEILQYNAQELNEFIEEELLNNPILEKLSNAATDQEETQPLKVDNDVEAEPDYEYDLDKGIKKEIDWEEMINYFEDARPMGNVSYDFDQEFSYDNFVAAEETLKDYLLMQLKFAKLEKRFYNIGEFIIESINDNGYLEINMEETAEFFKLSLDELETLIRLIQSFDPPGVGARDLKECLLIQMYQQGFEDSIEEILVKDYIEDLGQKRFAQIAKKINETVERVQLAYDYIKTLEPKPGRLFASMRDVRYIVPDVYVEKVKGEYVIAVNEAANPRLQINGFYKAMLKNVNRDELTSDYLNKNLQAALRIIKSIEQRRNTIYKVCKAIIEYQYEFFEKGLLYLKPLNLKDIADEVEVHESTVSRAVNGKYIQCPNGLFEIKYFFQSGVKGASGEGVSSESVKIVIKEMIDGENSKKPLSDQYLTDELNRKGINISRRTVAKYRDELNIPPSSKRKRF</sequence>
<keyword evidence="3" id="KW-0808">Transferase</keyword>
<reference evidence="11 12" key="1">
    <citation type="submission" date="2020-11" db="EMBL/GenBank/DDBJ databases">
        <title>Fusibacter basophilias sp. nov.</title>
        <authorList>
            <person name="Qiu D."/>
        </authorList>
    </citation>
    <scope>NUCLEOTIDE SEQUENCE [LARGE SCALE GENOMIC DNA]</scope>
    <source>
        <strain evidence="11 12">Q10-2</strain>
    </source>
</reference>
<evidence type="ECO:0000313" key="12">
    <source>
        <dbReference type="Proteomes" id="UP000614200"/>
    </source>
</evidence>
<dbReference type="InterPro" id="IPR038709">
    <property type="entry name" value="RpoN_core-bd_sf"/>
</dbReference>
<name>A0ABR9ZVK7_9FIRM</name>
<dbReference type="PANTHER" id="PTHR32248:SF4">
    <property type="entry name" value="RNA POLYMERASE SIGMA-54 FACTOR"/>
    <property type="match status" value="1"/>
</dbReference>
<dbReference type="InterPro" id="IPR000394">
    <property type="entry name" value="RNA_pol_sigma_54"/>
</dbReference>
<dbReference type="Proteomes" id="UP000614200">
    <property type="component" value="Unassembled WGS sequence"/>
</dbReference>
<gene>
    <name evidence="11" type="primary">rpoN</name>
    <name evidence="11" type="ORF">ISU02_12950</name>
</gene>
<dbReference type="PRINTS" id="PR00045">
    <property type="entry name" value="SIGMA54FCT"/>
</dbReference>
<dbReference type="PROSITE" id="PS50044">
    <property type="entry name" value="SIGMA54_3"/>
    <property type="match status" value="1"/>
</dbReference>
<dbReference type="PROSITE" id="PS00718">
    <property type="entry name" value="SIGMA54_2"/>
    <property type="match status" value="1"/>
</dbReference>
<proteinExistence type="inferred from homology"/>
<dbReference type="EMBL" id="JADKNH010000007">
    <property type="protein sequence ID" value="MBF4694021.1"/>
    <property type="molecule type" value="Genomic_DNA"/>
</dbReference>
<keyword evidence="7" id="KW-0238">DNA-binding</keyword>
<keyword evidence="12" id="KW-1185">Reference proteome</keyword>
<evidence type="ECO:0000313" key="11">
    <source>
        <dbReference type="EMBL" id="MBF4694021.1"/>
    </source>
</evidence>
<comment type="caution">
    <text evidence="11">The sequence shown here is derived from an EMBL/GenBank/DDBJ whole genome shotgun (WGS) entry which is preliminary data.</text>
</comment>
<dbReference type="PIRSF" id="PIRSF000774">
    <property type="entry name" value="RpoN"/>
    <property type="match status" value="1"/>
</dbReference>
<keyword evidence="6" id="KW-0731">Sigma factor</keyword>
<evidence type="ECO:0000256" key="3">
    <source>
        <dbReference type="ARBA" id="ARBA00022679"/>
    </source>
</evidence>
<feature type="domain" description="RNA polymerase sigma factor 54 core-binding" evidence="10">
    <location>
        <begin position="117"/>
        <end position="305"/>
    </location>
</feature>
<accession>A0ABR9ZVK7</accession>
<dbReference type="Gene3D" id="1.10.10.60">
    <property type="entry name" value="Homeodomain-like"/>
    <property type="match status" value="1"/>
</dbReference>
<evidence type="ECO:0000256" key="7">
    <source>
        <dbReference type="ARBA" id="ARBA00023125"/>
    </source>
</evidence>
<evidence type="ECO:0000256" key="6">
    <source>
        <dbReference type="ARBA" id="ARBA00023082"/>
    </source>
</evidence>
<evidence type="ECO:0000256" key="4">
    <source>
        <dbReference type="ARBA" id="ARBA00022695"/>
    </source>
</evidence>
<dbReference type="Pfam" id="PF04963">
    <property type="entry name" value="Sigma54_CBD"/>
    <property type="match status" value="1"/>
</dbReference>
<feature type="domain" description="RNA polymerase sigma factor 54 DNA-binding" evidence="9">
    <location>
        <begin position="320"/>
        <end position="478"/>
    </location>
</feature>
<organism evidence="11 12">
    <name type="scientific">Fusibacter ferrireducens</name>
    <dbReference type="NCBI Taxonomy" id="2785058"/>
    <lineage>
        <taxon>Bacteria</taxon>
        <taxon>Bacillati</taxon>
        <taxon>Bacillota</taxon>
        <taxon>Clostridia</taxon>
        <taxon>Eubacteriales</taxon>
        <taxon>Eubacteriales Family XII. Incertae Sedis</taxon>
        <taxon>Fusibacter</taxon>
    </lineage>
</organism>
<dbReference type="PANTHER" id="PTHR32248">
    <property type="entry name" value="RNA POLYMERASE SIGMA-54 FACTOR"/>
    <property type="match status" value="1"/>
</dbReference>
<evidence type="ECO:0000256" key="8">
    <source>
        <dbReference type="ARBA" id="ARBA00023163"/>
    </source>
</evidence>